<evidence type="ECO:0000313" key="3">
    <source>
        <dbReference type="Proteomes" id="UP000525923"/>
    </source>
</evidence>
<keyword evidence="1" id="KW-0472">Membrane</keyword>
<accession>A0A7W8CS58</accession>
<name>A0A7W8CS58_9BACL</name>
<keyword evidence="3" id="KW-1185">Reference proteome</keyword>
<dbReference type="Proteomes" id="UP000525923">
    <property type="component" value="Unassembled WGS sequence"/>
</dbReference>
<dbReference type="Pfam" id="PF04186">
    <property type="entry name" value="FxsA"/>
    <property type="match status" value="1"/>
</dbReference>
<dbReference type="EMBL" id="JACHHE010000005">
    <property type="protein sequence ID" value="MBB5180643.1"/>
    <property type="molecule type" value="Genomic_DNA"/>
</dbReference>
<dbReference type="PANTHER" id="PTHR35335">
    <property type="entry name" value="UPF0716 PROTEIN FXSA"/>
    <property type="match status" value="1"/>
</dbReference>
<dbReference type="NCBIfam" id="NF008528">
    <property type="entry name" value="PRK11463.1-2"/>
    <property type="match status" value="1"/>
</dbReference>
<keyword evidence="1" id="KW-0812">Transmembrane</keyword>
<dbReference type="GO" id="GO:0016020">
    <property type="term" value="C:membrane"/>
    <property type="evidence" value="ECO:0007669"/>
    <property type="project" value="InterPro"/>
</dbReference>
<dbReference type="AlphaFoldDB" id="A0A7W8CS58"/>
<gene>
    <name evidence="2" type="ORF">HNQ44_002072</name>
</gene>
<evidence type="ECO:0000256" key="1">
    <source>
        <dbReference type="SAM" id="Phobius"/>
    </source>
</evidence>
<feature type="transmembrane region" description="Helical" evidence="1">
    <location>
        <begin position="71"/>
        <end position="90"/>
    </location>
</feature>
<sequence>MKWFFLALIIVPTLELTLLLWASDAMGIFPTLGLIIATGLIGAFLAKKQGLKALRDIQDSMGRLKPPGEHLINAALVLVGGVLLLTPGFISDAIGLSLLFRPTQKIYKPIVGKIIQKKMRVTRIIEG</sequence>
<dbReference type="RefSeq" id="WP_135500334.1">
    <property type="nucleotide sequence ID" value="NZ_JACHHE010000005.1"/>
</dbReference>
<dbReference type="InterPro" id="IPR007313">
    <property type="entry name" value="FxsA"/>
</dbReference>
<organism evidence="2 3">
    <name type="scientific">Planococcus koreensis</name>
    <dbReference type="NCBI Taxonomy" id="112331"/>
    <lineage>
        <taxon>Bacteria</taxon>
        <taxon>Bacillati</taxon>
        <taxon>Bacillota</taxon>
        <taxon>Bacilli</taxon>
        <taxon>Bacillales</taxon>
        <taxon>Caryophanaceae</taxon>
        <taxon>Planococcus</taxon>
    </lineage>
</organism>
<reference evidence="2 3" key="1">
    <citation type="submission" date="2020-08" db="EMBL/GenBank/DDBJ databases">
        <title>Genomic Encyclopedia of Type Strains, Phase IV (KMG-IV): sequencing the most valuable type-strain genomes for metagenomic binning, comparative biology and taxonomic classification.</title>
        <authorList>
            <person name="Goeker M."/>
        </authorList>
    </citation>
    <scope>NUCLEOTIDE SEQUENCE [LARGE SCALE GENOMIC DNA]</scope>
    <source>
        <strain evidence="2 3">DSM 15895</strain>
    </source>
</reference>
<keyword evidence="1" id="KW-1133">Transmembrane helix</keyword>
<proteinExistence type="predicted"/>
<comment type="caution">
    <text evidence="2">The sequence shown here is derived from an EMBL/GenBank/DDBJ whole genome shotgun (WGS) entry which is preliminary data.</text>
</comment>
<dbReference type="OrthoDB" id="9792788at2"/>
<feature type="transmembrane region" description="Helical" evidence="1">
    <location>
        <begin position="25"/>
        <end position="46"/>
    </location>
</feature>
<evidence type="ECO:0000313" key="2">
    <source>
        <dbReference type="EMBL" id="MBB5180643.1"/>
    </source>
</evidence>
<dbReference type="PANTHER" id="PTHR35335:SF1">
    <property type="entry name" value="UPF0716 PROTEIN FXSA"/>
    <property type="match status" value="1"/>
</dbReference>
<protein>
    <submittedName>
        <fullName evidence="2">UPF0716 protein FxsA</fullName>
    </submittedName>
</protein>